<gene>
    <name evidence="3" type="ORF">IAA52_07320</name>
</gene>
<protein>
    <submittedName>
        <fullName evidence="3">DUF1835 domain-containing protein</fullName>
    </submittedName>
</protein>
<dbReference type="AlphaFoldDB" id="A0A9D0ZMD2"/>
<accession>A0A9D0ZMD2</accession>
<comment type="caution">
    <text evidence="3">The sequence shown here is derived from an EMBL/GenBank/DDBJ whole genome shotgun (WGS) entry which is preliminary data.</text>
</comment>
<dbReference type="Pfam" id="PF12395">
    <property type="entry name" value="DUF3658"/>
    <property type="match status" value="1"/>
</dbReference>
<evidence type="ECO:0000259" key="2">
    <source>
        <dbReference type="Pfam" id="PF12395"/>
    </source>
</evidence>
<evidence type="ECO:0000313" key="4">
    <source>
        <dbReference type="Proteomes" id="UP000824260"/>
    </source>
</evidence>
<sequence length="322" mass="35981">MLEVTFSESACGSLKVAQHYGEGKYRGGAFGFIASHKDGSSLSEPELERLRREADARARRAWEQAVPLGGRAADVFCFDLALSVGNIAREGFWENRRAALLRLWGAWDAAEGRKEAERRVREAQTALETLLERFDAGEDMRVWYSEQPDEFCGLHWLMAALSPWRDGRGNVFLVKLPAYLDEPENNCVRGFTGWGEVGPESWGRLAAGQKAVSPCLCRALAGIWRAAEEENAPLRAALNGHVRGVPESLYDGWIRREIAAAPEEFHEARLIGNVLGKHTPGIFDGWLALRIEAMVETGELAVAREGEADRPYRRMMRRARKA</sequence>
<dbReference type="Proteomes" id="UP000824260">
    <property type="component" value="Unassembled WGS sequence"/>
</dbReference>
<organism evidence="3 4">
    <name type="scientific">Candidatus Pullichristensenella stercorigallinarum</name>
    <dbReference type="NCBI Taxonomy" id="2840909"/>
    <lineage>
        <taxon>Bacteria</taxon>
        <taxon>Bacillati</taxon>
        <taxon>Bacillota</taxon>
        <taxon>Clostridia</taxon>
        <taxon>Candidatus Pullichristensenella</taxon>
    </lineage>
</organism>
<name>A0A9D0ZMD2_9FIRM</name>
<evidence type="ECO:0000313" key="3">
    <source>
        <dbReference type="EMBL" id="HIQ82899.1"/>
    </source>
</evidence>
<feature type="domain" description="DUF3658" evidence="2">
    <location>
        <begin position="209"/>
        <end position="305"/>
    </location>
</feature>
<dbReference type="InterPro" id="IPR014973">
    <property type="entry name" value="DUF1835"/>
</dbReference>
<reference evidence="3" key="2">
    <citation type="journal article" date="2021" name="PeerJ">
        <title>Extensive microbial diversity within the chicken gut microbiome revealed by metagenomics and culture.</title>
        <authorList>
            <person name="Gilroy R."/>
            <person name="Ravi A."/>
            <person name="Getino M."/>
            <person name="Pursley I."/>
            <person name="Horton D.L."/>
            <person name="Alikhan N.F."/>
            <person name="Baker D."/>
            <person name="Gharbi K."/>
            <person name="Hall N."/>
            <person name="Watson M."/>
            <person name="Adriaenssens E.M."/>
            <person name="Foster-Nyarko E."/>
            <person name="Jarju S."/>
            <person name="Secka A."/>
            <person name="Antonio M."/>
            <person name="Oren A."/>
            <person name="Chaudhuri R.R."/>
            <person name="La Ragione R."/>
            <person name="Hildebrand F."/>
            <person name="Pallen M.J."/>
        </authorList>
    </citation>
    <scope>NUCLEOTIDE SEQUENCE</scope>
    <source>
        <strain evidence="3">ChiSjej6B24-2974</strain>
    </source>
</reference>
<feature type="domain" description="DUF1835" evidence="1">
    <location>
        <begin position="66"/>
        <end position="162"/>
    </location>
</feature>
<dbReference type="EMBL" id="DVFZ01000072">
    <property type="protein sequence ID" value="HIQ82899.1"/>
    <property type="molecule type" value="Genomic_DNA"/>
</dbReference>
<dbReference type="Pfam" id="PF08874">
    <property type="entry name" value="DUF1835"/>
    <property type="match status" value="1"/>
</dbReference>
<evidence type="ECO:0000259" key="1">
    <source>
        <dbReference type="Pfam" id="PF08874"/>
    </source>
</evidence>
<proteinExistence type="predicted"/>
<reference evidence="3" key="1">
    <citation type="submission" date="2020-10" db="EMBL/GenBank/DDBJ databases">
        <authorList>
            <person name="Gilroy R."/>
        </authorList>
    </citation>
    <scope>NUCLEOTIDE SEQUENCE</scope>
    <source>
        <strain evidence="3">ChiSjej6B24-2974</strain>
    </source>
</reference>
<dbReference type="InterPro" id="IPR022123">
    <property type="entry name" value="DUF3658"/>
</dbReference>